<evidence type="ECO:0000256" key="1">
    <source>
        <dbReference type="SAM" id="Coils"/>
    </source>
</evidence>
<reference evidence="2 3" key="1">
    <citation type="journal article" date="2004" name="Emerg. Infect. Dis.">
        <title>Amoebae-resisting bacteria isolated from human nasal swabs by amoebal coculture.</title>
        <authorList>
            <person name="Greub G."/>
            <person name="La Scola B."/>
            <person name="Raoult D."/>
        </authorList>
    </citation>
    <scope>NUCLEOTIDE SEQUENCE [LARGE SCALE GENOMIC DNA]</scope>
    <source>
        <strain evidence="2 3">CCUG 51329</strain>
    </source>
</reference>
<dbReference type="AlphaFoldDB" id="A0A3D9BFJ2"/>
<dbReference type="Proteomes" id="UP000256924">
    <property type="component" value="Unassembled WGS sequence"/>
</dbReference>
<feature type="coiled-coil region" evidence="1">
    <location>
        <begin position="9"/>
        <end position="36"/>
    </location>
</feature>
<proteinExistence type="predicted"/>
<sequence length="73" mass="8667">MMMSTITIHTENENQINLLKALLKELKINFEINKEEKLTEWQKKQLLEGIDEADKGDFVNKEDAREILDQCFR</sequence>
<evidence type="ECO:0000313" key="2">
    <source>
        <dbReference type="EMBL" id="REC52167.1"/>
    </source>
</evidence>
<gene>
    <name evidence="2" type="ORF">DRF68_04310</name>
</gene>
<keyword evidence="3" id="KW-1185">Reference proteome</keyword>
<protein>
    <submittedName>
        <fullName evidence="2">Uncharacterized protein</fullName>
    </submittedName>
</protein>
<keyword evidence="1" id="KW-0175">Coiled coil</keyword>
<dbReference type="Pfam" id="PF10884">
    <property type="entry name" value="DUF2683"/>
    <property type="match status" value="1"/>
</dbReference>
<comment type="caution">
    <text evidence="2">The sequence shown here is derived from an EMBL/GenBank/DDBJ whole genome shotgun (WGS) entry which is preliminary data.</text>
</comment>
<dbReference type="EMBL" id="QNVU01000005">
    <property type="protein sequence ID" value="REC52167.1"/>
    <property type="molecule type" value="Genomic_DNA"/>
</dbReference>
<organism evidence="2 3">
    <name type="scientific">Candidatus Chryseobacterium massiliense</name>
    <dbReference type="NCBI Taxonomy" id="204089"/>
    <lineage>
        <taxon>Bacteria</taxon>
        <taxon>Pseudomonadati</taxon>
        <taxon>Bacteroidota</taxon>
        <taxon>Flavobacteriia</taxon>
        <taxon>Flavobacteriales</taxon>
        <taxon>Weeksellaceae</taxon>
        <taxon>Chryseobacterium group</taxon>
        <taxon>Chryseobacterium</taxon>
    </lineage>
</organism>
<name>A0A3D9BFJ2_9FLAO</name>
<evidence type="ECO:0000313" key="3">
    <source>
        <dbReference type="Proteomes" id="UP000256924"/>
    </source>
</evidence>
<dbReference type="InterPro" id="IPR020271">
    <property type="entry name" value="Uncharacterised_MJ1172"/>
</dbReference>
<accession>A0A3D9BFJ2</accession>